<dbReference type="InterPro" id="IPR026137">
    <property type="entry name" value="Leu_rpt_41"/>
</dbReference>
<dbReference type="Pfam" id="PF16058">
    <property type="entry name" value="Mucin-like"/>
    <property type="match status" value="1"/>
</dbReference>
<keyword evidence="4" id="KW-0833">Ubl conjugation pathway</keyword>
<keyword evidence="3" id="KW-0677">Repeat</keyword>
<keyword evidence="1" id="KW-0597">Phosphoprotein</keyword>
<name>A0AAV2L0J2_KNICA</name>
<reference evidence="7 8" key="1">
    <citation type="submission" date="2024-04" db="EMBL/GenBank/DDBJ databases">
        <authorList>
            <person name="Waldvogel A.-M."/>
            <person name="Schoenle A."/>
        </authorList>
    </citation>
    <scope>NUCLEOTIDE SEQUENCE [LARGE SCALE GENOMIC DNA]</scope>
</reference>
<evidence type="ECO:0000256" key="3">
    <source>
        <dbReference type="ARBA" id="ARBA00022737"/>
    </source>
</evidence>
<evidence type="ECO:0000256" key="4">
    <source>
        <dbReference type="ARBA" id="ARBA00022786"/>
    </source>
</evidence>
<keyword evidence="8" id="KW-1185">Reference proteome</keyword>
<evidence type="ECO:0000259" key="6">
    <source>
        <dbReference type="Pfam" id="PF16058"/>
    </source>
</evidence>
<evidence type="ECO:0000313" key="8">
    <source>
        <dbReference type="Proteomes" id="UP001497482"/>
    </source>
</evidence>
<feature type="compositionally biased region" description="Polar residues" evidence="5">
    <location>
        <begin position="277"/>
        <end position="524"/>
    </location>
</feature>
<gene>
    <name evidence="7" type="ORF">KC01_LOCUS23011</name>
</gene>
<evidence type="ECO:0000256" key="1">
    <source>
        <dbReference type="ARBA" id="ARBA00022553"/>
    </source>
</evidence>
<sequence>MAVVFSSITDRVVPTYANLCQPVLVLKDQRRSVMDNMSQDRVPCPSLSRLCLRAVRTHFCAVGTRAAHVLPLGLLEELQPHLTVWQLDRLQPLLNRRGVSTLSAWRNILRHMRGPSCVLDVSGEDEAKLLVMRGLFPSVLYDFNSSSIPKQLCGPDHSALLCVAARYICHFVLLNMEPPLRRLTQENRRVLQLLEEHAVSVGVSHSLDPRKAENQMALLVLHRLLDHGHVGRVVLEARCPHTLAWILDRRGPQPLHPYAQVEGLRDCRGESERGPACSNTAPEQGPACSNTAPEPGPSCTSTAPEPGPSCTSTAPERGPSCTSTAPERGPSCTSTAPGRGPSCTSTAPEPGPSCTSTTPEQGPSCSSTAPERGPSCTSTTPERGPSCTSTAPERGPSCTSTAPGRGPSCTSTAPEPGPSCTSTTPEQGPSCSSTAPERGPSCTSTAPEPGPSCTSTTPEQGPSCSSTAPEQGPSCTSTTPEQGPSCSSTAPEQGPSCTSTTPEQGPSCSSTAPEQGPSCTSTTHGIIPIGA</sequence>
<evidence type="ECO:0000313" key="7">
    <source>
        <dbReference type="EMBL" id="CAL1594011.1"/>
    </source>
</evidence>
<dbReference type="InterPro" id="IPR032059">
    <property type="entry name" value="Mucin-like"/>
</dbReference>
<keyword evidence="2" id="KW-0433">Leucine-rich repeat</keyword>
<organism evidence="7 8">
    <name type="scientific">Knipowitschia caucasica</name>
    <name type="common">Caucasian dwarf goby</name>
    <name type="synonym">Pomatoschistus caucasicus</name>
    <dbReference type="NCBI Taxonomy" id="637954"/>
    <lineage>
        <taxon>Eukaryota</taxon>
        <taxon>Metazoa</taxon>
        <taxon>Chordata</taxon>
        <taxon>Craniata</taxon>
        <taxon>Vertebrata</taxon>
        <taxon>Euteleostomi</taxon>
        <taxon>Actinopterygii</taxon>
        <taxon>Neopterygii</taxon>
        <taxon>Teleostei</taxon>
        <taxon>Neoteleostei</taxon>
        <taxon>Acanthomorphata</taxon>
        <taxon>Gobiaria</taxon>
        <taxon>Gobiiformes</taxon>
        <taxon>Gobioidei</taxon>
        <taxon>Gobiidae</taxon>
        <taxon>Gobiinae</taxon>
        <taxon>Knipowitschia</taxon>
    </lineage>
</organism>
<dbReference type="Proteomes" id="UP001497482">
    <property type="component" value="Chromosome 2"/>
</dbReference>
<protein>
    <recommendedName>
        <fullName evidence="6">Mucin-like domain-containing protein</fullName>
    </recommendedName>
</protein>
<dbReference type="PANTHER" id="PTHR15354:SF1">
    <property type="entry name" value="LEUCINE-RICH REPEAT-CONTAINING PROTEIN 41"/>
    <property type="match status" value="1"/>
</dbReference>
<proteinExistence type="predicted"/>
<dbReference type="AlphaFoldDB" id="A0AAV2L0J2"/>
<evidence type="ECO:0000256" key="2">
    <source>
        <dbReference type="ARBA" id="ARBA00022614"/>
    </source>
</evidence>
<accession>A0AAV2L0J2</accession>
<feature type="domain" description="Mucin-like" evidence="6">
    <location>
        <begin position="335"/>
        <end position="411"/>
    </location>
</feature>
<feature type="region of interest" description="Disordered" evidence="5">
    <location>
        <begin position="269"/>
        <end position="531"/>
    </location>
</feature>
<evidence type="ECO:0000256" key="5">
    <source>
        <dbReference type="SAM" id="MobiDB-lite"/>
    </source>
</evidence>
<dbReference type="PANTHER" id="PTHR15354">
    <property type="entry name" value="MUF1"/>
    <property type="match status" value="1"/>
</dbReference>
<dbReference type="EMBL" id="OZ035824">
    <property type="protein sequence ID" value="CAL1594011.1"/>
    <property type="molecule type" value="Genomic_DNA"/>
</dbReference>